<name>J0CTS3_AURST</name>
<dbReference type="EMBL" id="JH688103">
    <property type="protein sequence ID" value="EJD33731.1"/>
    <property type="molecule type" value="Genomic_DNA"/>
</dbReference>
<evidence type="ECO:0000313" key="1">
    <source>
        <dbReference type="EMBL" id="EJD33731.1"/>
    </source>
</evidence>
<proteinExistence type="predicted"/>
<dbReference type="AlphaFoldDB" id="J0CTS3"/>
<keyword evidence="2" id="KW-1185">Reference proteome</keyword>
<dbReference type="Proteomes" id="UP000006514">
    <property type="component" value="Unassembled WGS sequence"/>
</dbReference>
<evidence type="ECO:0000313" key="2">
    <source>
        <dbReference type="Proteomes" id="UP000006514"/>
    </source>
</evidence>
<dbReference type="KEGG" id="adl:AURDEDRAFT_177189"/>
<accession>J0CTS3</accession>
<reference evidence="2" key="1">
    <citation type="journal article" date="2012" name="Science">
        <title>The Paleozoic origin of enzymatic lignin decomposition reconstructed from 31 fungal genomes.</title>
        <authorList>
            <person name="Floudas D."/>
            <person name="Binder M."/>
            <person name="Riley R."/>
            <person name="Barry K."/>
            <person name="Blanchette R.A."/>
            <person name="Henrissat B."/>
            <person name="Martinez A.T."/>
            <person name="Otillar R."/>
            <person name="Spatafora J.W."/>
            <person name="Yadav J.S."/>
            <person name="Aerts A."/>
            <person name="Benoit I."/>
            <person name="Boyd A."/>
            <person name="Carlson A."/>
            <person name="Copeland A."/>
            <person name="Coutinho P.M."/>
            <person name="de Vries R.P."/>
            <person name="Ferreira P."/>
            <person name="Findley K."/>
            <person name="Foster B."/>
            <person name="Gaskell J."/>
            <person name="Glotzer D."/>
            <person name="Gorecki P."/>
            <person name="Heitman J."/>
            <person name="Hesse C."/>
            <person name="Hori C."/>
            <person name="Igarashi K."/>
            <person name="Jurgens J.A."/>
            <person name="Kallen N."/>
            <person name="Kersten P."/>
            <person name="Kohler A."/>
            <person name="Kuees U."/>
            <person name="Kumar T.K.A."/>
            <person name="Kuo A."/>
            <person name="LaButti K."/>
            <person name="Larrondo L.F."/>
            <person name="Lindquist E."/>
            <person name="Ling A."/>
            <person name="Lombard V."/>
            <person name="Lucas S."/>
            <person name="Lundell T."/>
            <person name="Martin R."/>
            <person name="McLaughlin D.J."/>
            <person name="Morgenstern I."/>
            <person name="Morin E."/>
            <person name="Murat C."/>
            <person name="Nagy L.G."/>
            <person name="Nolan M."/>
            <person name="Ohm R.A."/>
            <person name="Patyshakuliyeva A."/>
            <person name="Rokas A."/>
            <person name="Ruiz-Duenas F.J."/>
            <person name="Sabat G."/>
            <person name="Salamov A."/>
            <person name="Samejima M."/>
            <person name="Schmutz J."/>
            <person name="Slot J.C."/>
            <person name="St John F."/>
            <person name="Stenlid J."/>
            <person name="Sun H."/>
            <person name="Sun S."/>
            <person name="Syed K."/>
            <person name="Tsang A."/>
            <person name="Wiebenga A."/>
            <person name="Young D."/>
            <person name="Pisabarro A."/>
            <person name="Eastwood D.C."/>
            <person name="Martin F."/>
            <person name="Cullen D."/>
            <person name="Grigoriev I.V."/>
            <person name="Hibbett D.S."/>
        </authorList>
    </citation>
    <scope>NUCLEOTIDE SEQUENCE [LARGE SCALE GENOMIC DNA]</scope>
    <source>
        <strain evidence="2">TFB10046</strain>
    </source>
</reference>
<organism evidence="1 2">
    <name type="scientific">Auricularia subglabra (strain TFB-10046 / SS5)</name>
    <name type="common">White-rot fungus</name>
    <name type="synonym">Auricularia delicata (strain TFB10046)</name>
    <dbReference type="NCBI Taxonomy" id="717982"/>
    <lineage>
        <taxon>Eukaryota</taxon>
        <taxon>Fungi</taxon>
        <taxon>Dikarya</taxon>
        <taxon>Basidiomycota</taxon>
        <taxon>Agaricomycotina</taxon>
        <taxon>Agaricomycetes</taxon>
        <taxon>Auriculariales</taxon>
        <taxon>Auriculariaceae</taxon>
        <taxon>Auricularia</taxon>
    </lineage>
</organism>
<gene>
    <name evidence="1" type="ORF">AURDEDRAFT_177189</name>
</gene>
<sequence length="56" mass="6201">MRLPDRDLTGTAIGFRLRGSPPPSDLWHAFNCPTKKPLDTATTDVISSIWTHRGPV</sequence>
<dbReference type="InParanoid" id="J0CTS3"/>
<protein>
    <submittedName>
        <fullName evidence="1">Uncharacterized protein</fullName>
    </submittedName>
</protein>